<accession>A0ACB9L3F4</accession>
<dbReference type="Proteomes" id="UP001057402">
    <property type="component" value="Chromosome 12"/>
</dbReference>
<keyword evidence="2" id="KW-1185">Reference proteome</keyword>
<sequence>MGFVYTTSHVDEGHTSLVTPESTRRCTHIAWVKPSDGGVTWPRSVGYEEALGSPTRSRWVGDSLARGVLLSNSLDKFPVVLGEKGETWDRWVK</sequence>
<organism evidence="1 2">
    <name type="scientific">Melastoma candidum</name>
    <dbReference type="NCBI Taxonomy" id="119954"/>
    <lineage>
        <taxon>Eukaryota</taxon>
        <taxon>Viridiplantae</taxon>
        <taxon>Streptophyta</taxon>
        <taxon>Embryophyta</taxon>
        <taxon>Tracheophyta</taxon>
        <taxon>Spermatophyta</taxon>
        <taxon>Magnoliopsida</taxon>
        <taxon>eudicotyledons</taxon>
        <taxon>Gunneridae</taxon>
        <taxon>Pentapetalae</taxon>
        <taxon>rosids</taxon>
        <taxon>malvids</taxon>
        <taxon>Myrtales</taxon>
        <taxon>Melastomataceae</taxon>
        <taxon>Melastomatoideae</taxon>
        <taxon>Melastomateae</taxon>
        <taxon>Melastoma</taxon>
    </lineage>
</organism>
<evidence type="ECO:0000313" key="1">
    <source>
        <dbReference type="EMBL" id="KAI4304324.1"/>
    </source>
</evidence>
<dbReference type="EMBL" id="CM042891">
    <property type="protein sequence ID" value="KAI4304324.1"/>
    <property type="molecule type" value="Genomic_DNA"/>
</dbReference>
<comment type="caution">
    <text evidence="1">The sequence shown here is derived from an EMBL/GenBank/DDBJ whole genome shotgun (WGS) entry which is preliminary data.</text>
</comment>
<reference evidence="2" key="1">
    <citation type="journal article" date="2023" name="Front. Plant Sci.">
        <title>Chromosomal-level genome assembly of Melastoma candidum provides insights into trichome evolution.</title>
        <authorList>
            <person name="Zhong Y."/>
            <person name="Wu W."/>
            <person name="Sun C."/>
            <person name="Zou P."/>
            <person name="Liu Y."/>
            <person name="Dai S."/>
            <person name="Zhou R."/>
        </authorList>
    </citation>
    <scope>NUCLEOTIDE SEQUENCE [LARGE SCALE GENOMIC DNA]</scope>
</reference>
<gene>
    <name evidence="1" type="ORF">MLD38_039854</name>
</gene>
<name>A0ACB9L3F4_9MYRT</name>
<protein>
    <submittedName>
        <fullName evidence="1">Uncharacterized protein</fullName>
    </submittedName>
</protein>
<proteinExistence type="predicted"/>
<evidence type="ECO:0000313" key="2">
    <source>
        <dbReference type="Proteomes" id="UP001057402"/>
    </source>
</evidence>